<evidence type="ECO:0000256" key="2">
    <source>
        <dbReference type="ARBA" id="ARBA00009127"/>
    </source>
</evidence>
<gene>
    <name evidence="4" type="ORF">NTEN_LOCUS8526</name>
</gene>
<comment type="subcellular location">
    <subcellularLocation>
        <location evidence="1">Secreted</location>
    </subcellularLocation>
</comment>
<protein>
    <submittedName>
        <fullName evidence="4">Uncharacterized protein</fullName>
    </submittedName>
</protein>
<name>A0A6H5GM96_9HEMI</name>
<dbReference type="AlphaFoldDB" id="A0A6H5GM96"/>
<dbReference type="GO" id="GO:0005576">
    <property type="term" value="C:extracellular region"/>
    <property type="evidence" value="ECO:0007669"/>
    <property type="project" value="UniProtKB-SubCell"/>
</dbReference>
<sequence>MICSLWHILVLLICHAAGVKKLSERYSWRTLHFQFDSREDREAAKNGGYFEYGNSIITSIALSGDRLFLATPRLKSGVPSTLNYIRTSDSDVKSPILKPYPSWEANVYYNMTSKMKRMVSIANVKVDNCDRLWALDTGSTEDLTSRKVETPPGLFVYKLNDDTLIRKHTFKDDDYDGETSKLRTIVVDDSERSCEKAYAYIADANGGLIVYSWEANLSYRVEHNYFHFDPLWGNLKTSRGTLRQVRDGIQGMALTLPRRNGNRDLLFHPLISVNEFSVPTEVLRNMSRAQKDITAYYHLGQRGVNMQSPASYMDEYTGVLLYTTIVRNALACWNVFGTRDEELESNQGIVYSFNESETESQQGTVDTFEESAYPADLTVDVNGTVWVLTNRFLDYIYEKKENNVAMRIYTGVVGNIIRGTPCDME</sequence>
<evidence type="ECO:0000256" key="1">
    <source>
        <dbReference type="ARBA" id="ARBA00004613"/>
    </source>
</evidence>
<dbReference type="EMBL" id="CADCXU010012857">
    <property type="protein sequence ID" value="CAB0002739.1"/>
    <property type="molecule type" value="Genomic_DNA"/>
</dbReference>
<dbReference type="OrthoDB" id="7776143at2759"/>
<dbReference type="Pfam" id="PF03022">
    <property type="entry name" value="MRJP"/>
    <property type="match status" value="1"/>
</dbReference>
<organism evidence="4 5">
    <name type="scientific">Nesidiocoris tenuis</name>
    <dbReference type="NCBI Taxonomy" id="355587"/>
    <lineage>
        <taxon>Eukaryota</taxon>
        <taxon>Metazoa</taxon>
        <taxon>Ecdysozoa</taxon>
        <taxon>Arthropoda</taxon>
        <taxon>Hexapoda</taxon>
        <taxon>Insecta</taxon>
        <taxon>Pterygota</taxon>
        <taxon>Neoptera</taxon>
        <taxon>Paraneoptera</taxon>
        <taxon>Hemiptera</taxon>
        <taxon>Heteroptera</taxon>
        <taxon>Panheteroptera</taxon>
        <taxon>Cimicomorpha</taxon>
        <taxon>Miridae</taxon>
        <taxon>Dicyphina</taxon>
        <taxon>Nesidiocoris</taxon>
    </lineage>
</organism>
<dbReference type="PANTHER" id="PTHR10009:SF18">
    <property type="entry name" value="PROTEIN YELLOW-LIKE PROTEIN"/>
    <property type="match status" value="1"/>
</dbReference>
<dbReference type="PANTHER" id="PTHR10009">
    <property type="entry name" value="PROTEIN YELLOW-RELATED"/>
    <property type="match status" value="1"/>
</dbReference>
<comment type="similarity">
    <text evidence="2">Belongs to the major royal jelly protein family.</text>
</comment>
<reference evidence="4 5" key="1">
    <citation type="submission" date="2020-02" db="EMBL/GenBank/DDBJ databases">
        <authorList>
            <person name="Ferguson B K."/>
        </authorList>
    </citation>
    <scope>NUCLEOTIDE SEQUENCE [LARGE SCALE GENOMIC DNA]</scope>
</reference>
<dbReference type="InterPro" id="IPR017996">
    <property type="entry name" value="MRJP/yellow-related"/>
</dbReference>
<evidence type="ECO:0000313" key="5">
    <source>
        <dbReference type="Proteomes" id="UP000479000"/>
    </source>
</evidence>
<dbReference type="InterPro" id="IPR011042">
    <property type="entry name" value="6-blade_b-propeller_TolB-like"/>
</dbReference>
<dbReference type="Gene3D" id="2.120.10.30">
    <property type="entry name" value="TolB, C-terminal domain"/>
    <property type="match status" value="1"/>
</dbReference>
<keyword evidence="5" id="KW-1185">Reference proteome</keyword>
<keyword evidence="3" id="KW-0964">Secreted</keyword>
<accession>A0A6H5GM96</accession>
<proteinExistence type="inferred from homology"/>
<dbReference type="Proteomes" id="UP000479000">
    <property type="component" value="Unassembled WGS sequence"/>
</dbReference>
<evidence type="ECO:0000256" key="3">
    <source>
        <dbReference type="ARBA" id="ARBA00022525"/>
    </source>
</evidence>
<evidence type="ECO:0000313" key="4">
    <source>
        <dbReference type="EMBL" id="CAB0002739.1"/>
    </source>
</evidence>